<feature type="transmembrane region" description="Helical" evidence="1">
    <location>
        <begin position="12"/>
        <end position="33"/>
    </location>
</feature>
<dbReference type="Proteomes" id="UP000479132">
    <property type="component" value="Unassembled WGS sequence"/>
</dbReference>
<keyword evidence="1" id="KW-0472">Membrane</keyword>
<keyword evidence="1" id="KW-1133">Transmembrane helix</keyword>
<organism evidence="2 3">
    <name type="scientific">Fodinibius halophilus</name>
    <dbReference type="NCBI Taxonomy" id="1736908"/>
    <lineage>
        <taxon>Bacteria</taxon>
        <taxon>Pseudomonadati</taxon>
        <taxon>Balneolota</taxon>
        <taxon>Balneolia</taxon>
        <taxon>Balneolales</taxon>
        <taxon>Balneolaceae</taxon>
        <taxon>Fodinibius</taxon>
    </lineage>
</organism>
<dbReference type="EMBL" id="JAALLS010000003">
    <property type="protein sequence ID" value="NGP87499.1"/>
    <property type="molecule type" value="Genomic_DNA"/>
</dbReference>
<sequence length="241" mass="27665">MDLQSNIIKESNFRWLVLSILALMVLFYIYLGINSIQTFHRVYDNSPPSAQTATYEIGDLTLSKTTVVQQDTKRTVRYITTDDLSYTPSQKKTANILQAQTGLTKIMGLSGNPSFLVTEEHESFWKSQFYYQIAFYFGGFLIFALFLIGVTEINFRQEKKLFTKEIKRFFGGIYALFITAFFIKAVLYGRMVHFLNNEYYLGESLTGGVSSSLLSIAVALLFIFLFLERAIKLQKEQDLTI</sequence>
<evidence type="ECO:0000313" key="3">
    <source>
        <dbReference type="Proteomes" id="UP000479132"/>
    </source>
</evidence>
<keyword evidence="1" id="KW-0812">Transmembrane</keyword>
<accession>A0A6M1T0N4</accession>
<evidence type="ECO:0000313" key="2">
    <source>
        <dbReference type="EMBL" id="NGP87499.1"/>
    </source>
</evidence>
<evidence type="ECO:0000256" key="1">
    <source>
        <dbReference type="SAM" id="Phobius"/>
    </source>
</evidence>
<dbReference type="RefSeq" id="WP_165266303.1">
    <property type="nucleotide sequence ID" value="NZ_JAALLS010000003.1"/>
</dbReference>
<reference evidence="2 3" key="1">
    <citation type="submission" date="2020-02" db="EMBL/GenBank/DDBJ databases">
        <title>Aliifodinibius halophilus 2W32, complete genome.</title>
        <authorList>
            <person name="Li Y."/>
            <person name="Wu S."/>
        </authorList>
    </citation>
    <scope>NUCLEOTIDE SEQUENCE [LARGE SCALE GENOMIC DNA]</scope>
    <source>
        <strain evidence="2 3">2W32</strain>
    </source>
</reference>
<name>A0A6M1T0N4_9BACT</name>
<gene>
    <name evidence="2" type="ORF">G3569_03960</name>
</gene>
<dbReference type="AlphaFoldDB" id="A0A6M1T0N4"/>
<proteinExistence type="predicted"/>
<keyword evidence="3" id="KW-1185">Reference proteome</keyword>
<protein>
    <submittedName>
        <fullName evidence="2">DUF2975 domain-containing protein</fullName>
    </submittedName>
</protein>
<comment type="caution">
    <text evidence="2">The sequence shown here is derived from an EMBL/GenBank/DDBJ whole genome shotgun (WGS) entry which is preliminary data.</text>
</comment>
<feature type="transmembrane region" description="Helical" evidence="1">
    <location>
        <begin position="208"/>
        <end position="227"/>
    </location>
</feature>
<feature type="transmembrane region" description="Helical" evidence="1">
    <location>
        <begin position="129"/>
        <end position="148"/>
    </location>
</feature>
<feature type="transmembrane region" description="Helical" evidence="1">
    <location>
        <begin position="169"/>
        <end position="188"/>
    </location>
</feature>